<proteinExistence type="predicted"/>
<dbReference type="Proteomes" id="UP001596442">
    <property type="component" value="Unassembled WGS sequence"/>
</dbReference>
<sequence>MNGWQRTIEELHALESRLRSEGWETVATQAGDASFVPIGVGDDDWFGLSLTVPGDDADRIERVVGRATLDEYDVFRRATDGRTYLVIRYADADARVAVLVAATYDRQGAAPRKVARSAADRGTLHTRLRRLDGTPVAEFTHEDHEPFFPGTGGD</sequence>
<evidence type="ECO:0000313" key="1">
    <source>
        <dbReference type="EMBL" id="MFC6753626.1"/>
    </source>
</evidence>
<dbReference type="InterPro" id="IPR055951">
    <property type="entry name" value="DUF7529"/>
</dbReference>
<gene>
    <name evidence="1" type="ORF">ACFQEU_09135</name>
</gene>
<name>A0ABD5SBG2_9EURY</name>
<protein>
    <submittedName>
        <fullName evidence="1">Uncharacterized protein</fullName>
    </submittedName>
</protein>
<comment type="caution">
    <text evidence="1">The sequence shown here is derived from an EMBL/GenBank/DDBJ whole genome shotgun (WGS) entry which is preliminary data.</text>
</comment>
<evidence type="ECO:0000313" key="2">
    <source>
        <dbReference type="Proteomes" id="UP001596442"/>
    </source>
</evidence>
<dbReference type="EMBL" id="JBHSWW010000120">
    <property type="protein sequence ID" value="MFC6753626.1"/>
    <property type="molecule type" value="Genomic_DNA"/>
</dbReference>
<organism evidence="1 2">
    <name type="scientific">Halorubrum tibetense</name>
    <dbReference type="NCBI Taxonomy" id="175631"/>
    <lineage>
        <taxon>Archaea</taxon>
        <taxon>Methanobacteriati</taxon>
        <taxon>Methanobacteriota</taxon>
        <taxon>Stenosarchaea group</taxon>
        <taxon>Halobacteria</taxon>
        <taxon>Halobacteriales</taxon>
        <taxon>Haloferacaceae</taxon>
        <taxon>Halorubrum</taxon>
    </lineage>
</organism>
<dbReference type="Pfam" id="PF24373">
    <property type="entry name" value="DUF7529"/>
    <property type="match status" value="1"/>
</dbReference>
<reference evidence="1 2" key="1">
    <citation type="journal article" date="2019" name="Int. J. Syst. Evol. Microbiol.">
        <title>The Global Catalogue of Microorganisms (GCM) 10K type strain sequencing project: providing services to taxonomists for standard genome sequencing and annotation.</title>
        <authorList>
            <consortium name="The Broad Institute Genomics Platform"/>
            <consortium name="The Broad Institute Genome Sequencing Center for Infectious Disease"/>
            <person name="Wu L."/>
            <person name="Ma J."/>
        </authorList>
    </citation>
    <scope>NUCLEOTIDE SEQUENCE [LARGE SCALE GENOMIC DNA]</scope>
    <source>
        <strain evidence="1 2">CGMCC 1.3239</strain>
    </source>
</reference>
<dbReference type="RefSeq" id="WP_379781410.1">
    <property type="nucleotide sequence ID" value="NZ_JBHSWW010000120.1"/>
</dbReference>
<dbReference type="AlphaFoldDB" id="A0ABD5SBG2"/>
<keyword evidence="2" id="KW-1185">Reference proteome</keyword>
<accession>A0ABD5SBG2</accession>